<keyword evidence="2" id="KW-0732">Signal</keyword>
<feature type="region of interest" description="Disordered" evidence="1">
    <location>
        <begin position="85"/>
        <end position="221"/>
    </location>
</feature>
<reference evidence="3 4" key="1">
    <citation type="submission" date="2021-06" db="EMBL/GenBank/DDBJ databases">
        <authorList>
            <person name="Palmer J.M."/>
        </authorList>
    </citation>
    <scope>NUCLEOTIDE SEQUENCE [LARGE SCALE GENOMIC DNA]</scope>
    <source>
        <strain evidence="4">if_2019</strain>
        <tissue evidence="3">Muscle</tissue>
    </source>
</reference>
<evidence type="ECO:0000313" key="4">
    <source>
        <dbReference type="Proteomes" id="UP001482620"/>
    </source>
</evidence>
<evidence type="ECO:0000256" key="2">
    <source>
        <dbReference type="SAM" id="SignalP"/>
    </source>
</evidence>
<feature type="compositionally biased region" description="Polar residues" evidence="1">
    <location>
        <begin position="114"/>
        <end position="123"/>
    </location>
</feature>
<evidence type="ECO:0000256" key="1">
    <source>
        <dbReference type="SAM" id="MobiDB-lite"/>
    </source>
</evidence>
<feature type="chain" id="PRO_5045099238" evidence="2">
    <location>
        <begin position="22"/>
        <end position="221"/>
    </location>
</feature>
<keyword evidence="4" id="KW-1185">Reference proteome</keyword>
<protein>
    <submittedName>
        <fullName evidence="3">Uncharacterized protein</fullName>
    </submittedName>
</protein>
<dbReference type="EMBL" id="JAHRIQ010004681">
    <property type="protein sequence ID" value="MEQ2222872.1"/>
    <property type="molecule type" value="Genomic_DNA"/>
</dbReference>
<sequence length="221" mass="24532">MWSITANAIMLCLIFIKETLENCFGVISIVMNTEIENEKEKIRRIKKRDRGGAKSTVKHLTLNTCGFKCERTCVYKVSPKKYAMASVRSHRPVPLEPRQTWRRSKGPPDHGNPKRTTAGTTATPLEKGSEKPQVGPPSRHSAEAPAMSPQAPLTAVFAGADPAMDQETRDKGTHHSHRPDRAQGPRPWQTSTGSEPAHTKAPSPGHRWLVSETQATKKERK</sequence>
<comment type="caution">
    <text evidence="3">The sequence shown here is derived from an EMBL/GenBank/DDBJ whole genome shotgun (WGS) entry which is preliminary data.</text>
</comment>
<accession>A0ABV0SQL5</accession>
<gene>
    <name evidence="3" type="ORF">ILYODFUR_030886</name>
</gene>
<organism evidence="3 4">
    <name type="scientific">Ilyodon furcidens</name>
    <name type="common">goldbreast splitfin</name>
    <dbReference type="NCBI Taxonomy" id="33524"/>
    <lineage>
        <taxon>Eukaryota</taxon>
        <taxon>Metazoa</taxon>
        <taxon>Chordata</taxon>
        <taxon>Craniata</taxon>
        <taxon>Vertebrata</taxon>
        <taxon>Euteleostomi</taxon>
        <taxon>Actinopterygii</taxon>
        <taxon>Neopterygii</taxon>
        <taxon>Teleostei</taxon>
        <taxon>Neoteleostei</taxon>
        <taxon>Acanthomorphata</taxon>
        <taxon>Ovalentaria</taxon>
        <taxon>Atherinomorphae</taxon>
        <taxon>Cyprinodontiformes</taxon>
        <taxon>Goodeidae</taxon>
        <taxon>Ilyodon</taxon>
    </lineage>
</organism>
<name>A0ABV0SQL5_9TELE</name>
<feature type="signal peptide" evidence="2">
    <location>
        <begin position="1"/>
        <end position="21"/>
    </location>
</feature>
<dbReference type="Proteomes" id="UP001482620">
    <property type="component" value="Unassembled WGS sequence"/>
</dbReference>
<proteinExistence type="predicted"/>
<evidence type="ECO:0000313" key="3">
    <source>
        <dbReference type="EMBL" id="MEQ2222872.1"/>
    </source>
</evidence>
<feature type="compositionally biased region" description="Basic and acidic residues" evidence="1">
    <location>
        <begin position="166"/>
        <end position="183"/>
    </location>
</feature>